<protein>
    <submittedName>
        <fullName evidence="1">Uncharacterized protein</fullName>
    </submittedName>
</protein>
<dbReference type="OrthoDB" id="4640995at2"/>
<dbReference type="EMBL" id="BAEE01000029">
    <property type="protein sequence ID" value="GAB09157.1"/>
    <property type="molecule type" value="Genomic_DNA"/>
</dbReference>
<proteinExistence type="predicted"/>
<gene>
    <name evidence="1" type="ORF">GOARA_029_00210</name>
</gene>
<comment type="caution">
    <text evidence="1">The sequence shown here is derived from an EMBL/GenBank/DDBJ whole genome shotgun (WGS) entry which is preliminary data.</text>
</comment>
<dbReference type="AlphaFoldDB" id="G7GZY2"/>
<dbReference type="Proteomes" id="UP000035088">
    <property type="component" value="Unassembled WGS sequence"/>
</dbReference>
<evidence type="ECO:0000313" key="2">
    <source>
        <dbReference type="Proteomes" id="UP000035088"/>
    </source>
</evidence>
<keyword evidence="2" id="KW-1185">Reference proteome</keyword>
<evidence type="ECO:0000313" key="1">
    <source>
        <dbReference type="EMBL" id="GAB09157.1"/>
    </source>
</evidence>
<dbReference type="RefSeq" id="WP_007321234.1">
    <property type="nucleotide sequence ID" value="NZ_BAEE01000029.1"/>
</dbReference>
<organism evidence="1 2">
    <name type="scientific">Gordonia araii NBRC 100433</name>
    <dbReference type="NCBI Taxonomy" id="1073574"/>
    <lineage>
        <taxon>Bacteria</taxon>
        <taxon>Bacillati</taxon>
        <taxon>Actinomycetota</taxon>
        <taxon>Actinomycetes</taxon>
        <taxon>Mycobacteriales</taxon>
        <taxon>Gordoniaceae</taxon>
        <taxon>Gordonia</taxon>
    </lineage>
</organism>
<dbReference type="STRING" id="1073574.GOARA_029_00210"/>
<accession>G7GZY2</accession>
<sequence length="128" mass="14133">MNSNISPDEEKEKVFAILLIEGLDDWVPIDSAFNAVHYVTGSSNGASLTVRPVLHRIVDEGLAVVGTVDEGFHPWPGGNAEVLNRMDRFIEQHPNGLDPSYEFCFELTPKGRELAATIPDPFADDPVW</sequence>
<reference evidence="1 2" key="1">
    <citation type="submission" date="2011-11" db="EMBL/GenBank/DDBJ databases">
        <title>Whole genome shotgun sequence of Gordonia araii NBRC 100433.</title>
        <authorList>
            <person name="Yoshida Y."/>
            <person name="Hosoyama A."/>
            <person name="Tsuchikane K."/>
            <person name="Katsumata H."/>
            <person name="Yamazaki S."/>
            <person name="Fujita N."/>
        </authorList>
    </citation>
    <scope>NUCLEOTIDE SEQUENCE [LARGE SCALE GENOMIC DNA]</scope>
    <source>
        <strain evidence="1 2">NBRC 100433</strain>
    </source>
</reference>
<name>G7GZY2_9ACTN</name>